<evidence type="ECO:0000313" key="2">
    <source>
        <dbReference type="Proteomes" id="UP000649617"/>
    </source>
</evidence>
<dbReference type="EMBL" id="CAJNIZ010034355">
    <property type="protein sequence ID" value="CAE7551973.1"/>
    <property type="molecule type" value="Genomic_DNA"/>
</dbReference>
<accession>A0A812U1H7</accession>
<evidence type="ECO:0000313" key="1">
    <source>
        <dbReference type="EMBL" id="CAE7551973.1"/>
    </source>
</evidence>
<feature type="non-terminal residue" evidence="1">
    <location>
        <position position="236"/>
    </location>
</feature>
<organism evidence="1 2">
    <name type="scientific">Symbiodinium pilosum</name>
    <name type="common">Dinoflagellate</name>
    <dbReference type="NCBI Taxonomy" id="2952"/>
    <lineage>
        <taxon>Eukaryota</taxon>
        <taxon>Sar</taxon>
        <taxon>Alveolata</taxon>
        <taxon>Dinophyceae</taxon>
        <taxon>Suessiales</taxon>
        <taxon>Symbiodiniaceae</taxon>
        <taxon>Symbiodinium</taxon>
    </lineage>
</organism>
<dbReference type="Proteomes" id="UP000649617">
    <property type="component" value="Unassembled WGS sequence"/>
</dbReference>
<reference evidence="1" key="1">
    <citation type="submission" date="2021-02" db="EMBL/GenBank/DDBJ databases">
        <authorList>
            <person name="Dougan E. K."/>
            <person name="Rhodes N."/>
            <person name="Thang M."/>
            <person name="Chan C."/>
        </authorList>
    </citation>
    <scope>NUCLEOTIDE SEQUENCE</scope>
</reference>
<proteinExistence type="predicted"/>
<protein>
    <submittedName>
        <fullName evidence="1">Der protein</fullName>
    </submittedName>
</protein>
<comment type="caution">
    <text evidence="1">The sequence shown here is derived from an EMBL/GenBank/DDBJ whole genome shotgun (WGS) entry which is preliminary data.</text>
</comment>
<dbReference type="AlphaFoldDB" id="A0A812U1H7"/>
<sequence>GNLLMEMEKERVYTRLDDQGNPRTGYKSGFGDIPDLLYTNQSLIDAEFRDEDFITFRKPTPKDKRAKKPSPTNMSDEDYATAMEDHRFYLHELDVYREFEYIRKDFQFIVSCFSELYGDELFNYLRVNQDNHELRKRFVLALDNGDCVFDCSLREPFNSRLIIEKIKKRWSELEVSARNFASHFARKAFNDLAEYDFVKAKHADRLQDLLDRPYEDILAEEIIDSLPSRTVVEEME</sequence>
<dbReference type="OrthoDB" id="10686206at2759"/>
<gene>
    <name evidence="1" type="primary">der</name>
    <name evidence="1" type="ORF">SPIL2461_LOCUS14666</name>
</gene>
<name>A0A812U1H7_SYMPI</name>
<keyword evidence="2" id="KW-1185">Reference proteome</keyword>
<feature type="non-terminal residue" evidence="1">
    <location>
        <position position="1"/>
    </location>
</feature>